<evidence type="ECO:0000256" key="1">
    <source>
        <dbReference type="SAM" id="MobiDB-lite"/>
    </source>
</evidence>
<dbReference type="WBParaSite" id="Gr19_v10_g10345.t1">
    <property type="protein sequence ID" value="Gr19_v10_g10345.t1"/>
    <property type="gene ID" value="Gr19_v10_g10345"/>
</dbReference>
<keyword evidence="3" id="KW-1185">Reference proteome</keyword>
<feature type="region of interest" description="Disordered" evidence="1">
    <location>
        <begin position="1"/>
        <end position="21"/>
    </location>
</feature>
<evidence type="ECO:0000313" key="4">
    <source>
        <dbReference type="WBParaSite" id="Gr19_v10_g10345.t1"/>
    </source>
</evidence>
<feature type="compositionally biased region" description="Basic and acidic residues" evidence="1">
    <location>
        <begin position="147"/>
        <end position="164"/>
    </location>
</feature>
<keyword evidence="2" id="KW-1133">Transmembrane helix</keyword>
<organism evidence="3 4">
    <name type="scientific">Globodera rostochiensis</name>
    <name type="common">Golden nematode worm</name>
    <name type="synonym">Heterodera rostochiensis</name>
    <dbReference type="NCBI Taxonomy" id="31243"/>
    <lineage>
        <taxon>Eukaryota</taxon>
        <taxon>Metazoa</taxon>
        <taxon>Ecdysozoa</taxon>
        <taxon>Nematoda</taxon>
        <taxon>Chromadorea</taxon>
        <taxon>Rhabditida</taxon>
        <taxon>Tylenchina</taxon>
        <taxon>Tylenchomorpha</taxon>
        <taxon>Tylenchoidea</taxon>
        <taxon>Heteroderidae</taxon>
        <taxon>Heteroderinae</taxon>
        <taxon>Globodera</taxon>
    </lineage>
</organism>
<protein>
    <submittedName>
        <fullName evidence="4">Uncharacterized protein</fullName>
    </submittedName>
</protein>
<dbReference type="Proteomes" id="UP000887572">
    <property type="component" value="Unplaced"/>
</dbReference>
<name>A0A914GSH0_GLORO</name>
<feature type="region of interest" description="Disordered" evidence="1">
    <location>
        <begin position="541"/>
        <end position="567"/>
    </location>
</feature>
<feature type="transmembrane region" description="Helical" evidence="2">
    <location>
        <begin position="467"/>
        <end position="494"/>
    </location>
</feature>
<proteinExistence type="predicted"/>
<feature type="compositionally biased region" description="Polar residues" evidence="1">
    <location>
        <begin position="550"/>
        <end position="567"/>
    </location>
</feature>
<feature type="compositionally biased region" description="Basic residues" evidence="1">
    <location>
        <begin position="194"/>
        <end position="206"/>
    </location>
</feature>
<feature type="region of interest" description="Disordered" evidence="1">
    <location>
        <begin position="147"/>
        <end position="220"/>
    </location>
</feature>
<feature type="compositionally biased region" description="Basic and acidic residues" evidence="1">
    <location>
        <begin position="207"/>
        <end position="220"/>
    </location>
</feature>
<feature type="compositionally biased region" description="Basic and acidic residues" evidence="1">
    <location>
        <begin position="1"/>
        <end position="11"/>
    </location>
</feature>
<sequence length="614" mass="67859">MNILKIEPKEEPFDENEPDGQYSEVSALKSAVEIDVKREFLQQSPTGNEFGDVRLSDILELSDRELAKRIYQAETGIKYLYFVLIKKTEQMRFMAKARKLKSTFMEQNPSKEGTLGHSRRKSLANFDPSCADYRALQRVLMSDEERAEMYRKRSQRQRERKEQMTEAELEEERAKARQKAGEKRARMNAGQRKMANRRRAERRRRERERSGNESPEKEAFEIAGTEMAALKWSVPSSRPFLHYKSECFTSALSIHFSSTGHTSFRLMGSALLHQTSCSLLFIVAVLLIYRGCPAEAELNMDNFACATKDSKLSAGMSYTKDGQIYIDSSAGKQSTLWDIRGFLKDGKDNKLIITVIGGASCGDSLKNVNIKQEGGGGNCRPGVASAVSSSHPVKDCPGCKSFTITCPVNMASVEGLPDARVFKVNLKELSLLSKPPCNWKGAFIDNVQFMLDNSNADNSEKCVEPGFPIMIVAIVAGVVGLLIVVAMVVGFLIYRRRQQTPPPTIELGTKTASPMEPSIAAKSEKGASMWTFWQGGAKTTKQSVLDGPKTQWQSKGSTATNMGTSKAKQSGVEMTKFGASTMKTKQSGVEVPKSSVSKSGVTMPKSVALKTVAK</sequence>
<evidence type="ECO:0000313" key="3">
    <source>
        <dbReference type="Proteomes" id="UP000887572"/>
    </source>
</evidence>
<keyword evidence="2" id="KW-0472">Membrane</keyword>
<reference evidence="4" key="1">
    <citation type="submission" date="2022-11" db="UniProtKB">
        <authorList>
            <consortium name="WormBaseParasite"/>
        </authorList>
    </citation>
    <scope>IDENTIFICATION</scope>
</reference>
<feature type="region of interest" description="Disordered" evidence="1">
    <location>
        <begin position="583"/>
        <end position="614"/>
    </location>
</feature>
<accession>A0A914GSH0</accession>
<keyword evidence="2" id="KW-0812">Transmembrane</keyword>
<evidence type="ECO:0000256" key="2">
    <source>
        <dbReference type="SAM" id="Phobius"/>
    </source>
</evidence>
<dbReference type="AlphaFoldDB" id="A0A914GSH0"/>
<feature type="compositionally biased region" description="Basic and acidic residues" evidence="1">
    <location>
        <begin position="172"/>
        <end position="185"/>
    </location>
</feature>